<reference evidence="2 3" key="1">
    <citation type="journal article" date="2018" name="New Phytol.">
        <title>Phylogenomics of Endogonaceae and evolution of mycorrhizas within Mucoromycota.</title>
        <authorList>
            <person name="Chang Y."/>
            <person name="Desiro A."/>
            <person name="Na H."/>
            <person name="Sandor L."/>
            <person name="Lipzen A."/>
            <person name="Clum A."/>
            <person name="Barry K."/>
            <person name="Grigoriev I.V."/>
            <person name="Martin F.M."/>
            <person name="Stajich J.E."/>
            <person name="Smith M.E."/>
            <person name="Bonito G."/>
            <person name="Spatafora J.W."/>
        </authorList>
    </citation>
    <scope>NUCLEOTIDE SEQUENCE [LARGE SCALE GENOMIC DNA]</scope>
    <source>
        <strain evidence="2 3">AD002</strain>
    </source>
</reference>
<keyword evidence="3" id="KW-1185">Reference proteome</keyword>
<evidence type="ECO:0000256" key="1">
    <source>
        <dbReference type="SAM" id="MobiDB-lite"/>
    </source>
</evidence>
<gene>
    <name evidence="2" type="ORF">BC938DRAFT_478360</name>
</gene>
<protein>
    <submittedName>
        <fullName evidence="2">Uncharacterized protein</fullName>
    </submittedName>
</protein>
<organism evidence="2 3">
    <name type="scientific">Jimgerdemannia flammicorona</name>
    <dbReference type="NCBI Taxonomy" id="994334"/>
    <lineage>
        <taxon>Eukaryota</taxon>
        <taxon>Fungi</taxon>
        <taxon>Fungi incertae sedis</taxon>
        <taxon>Mucoromycota</taxon>
        <taxon>Mucoromycotina</taxon>
        <taxon>Endogonomycetes</taxon>
        <taxon>Endogonales</taxon>
        <taxon>Endogonaceae</taxon>
        <taxon>Jimgerdemannia</taxon>
    </lineage>
</organism>
<evidence type="ECO:0000313" key="2">
    <source>
        <dbReference type="EMBL" id="RUS12874.1"/>
    </source>
</evidence>
<feature type="region of interest" description="Disordered" evidence="1">
    <location>
        <begin position="24"/>
        <end position="70"/>
    </location>
</feature>
<evidence type="ECO:0000313" key="3">
    <source>
        <dbReference type="Proteomes" id="UP000274822"/>
    </source>
</evidence>
<name>A0A433P5P3_9FUNG</name>
<dbReference type="AlphaFoldDB" id="A0A433P5P3"/>
<dbReference type="EMBL" id="RBNJ01032247">
    <property type="protein sequence ID" value="RUS12874.1"/>
    <property type="molecule type" value="Genomic_DNA"/>
</dbReference>
<accession>A0A433P5P3</accession>
<dbReference type="Proteomes" id="UP000274822">
    <property type="component" value="Unassembled WGS sequence"/>
</dbReference>
<comment type="caution">
    <text evidence="2">The sequence shown here is derived from an EMBL/GenBank/DDBJ whole genome shotgun (WGS) entry which is preliminary data.</text>
</comment>
<proteinExistence type="predicted"/>
<sequence>MPAMVAPMVNAPLVQGPAPNCLNGTARGFCSSPKSPNQSEKHLPAASFSPYTMSSSPPPSQASQDPPPLHVFTLPSPIDISLNPFWDTLQQNNHFLLQRTKASNNILLKSVLGTIQNVYADYLSSSPPLFEDLASNRSQL</sequence>
<feature type="compositionally biased region" description="Pro residues" evidence="1">
    <location>
        <begin position="56"/>
        <end position="69"/>
    </location>
</feature>